<dbReference type="RefSeq" id="WP_179171475.1">
    <property type="nucleotide sequence ID" value="NZ_CP058531.1"/>
</dbReference>
<organism evidence="1 2">
    <name type="scientific">Halorarum halophilum</name>
    <dbReference type="NCBI Taxonomy" id="2743090"/>
    <lineage>
        <taxon>Archaea</taxon>
        <taxon>Methanobacteriati</taxon>
        <taxon>Methanobacteriota</taxon>
        <taxon>Stenosarchaea group</taxon>
        <taxon>Halobacteria</taxon>
        <taxon>Halobacteriales</taxon>
        <taxon>Haloferacaceae</taxon>
        <taxon>Halorarum</taxon>
    </lineage>
</organism>
<proteinExistence type="predicted"/>
<protein>
    <recommendedName>
        <fullName evidence="3">Universal stress protein family protein</fullName>
    </recommendedName>
</protein>
<evidence type="ECO:0000313" key="1">
    <source>
        <dbReference type="EMBL" id="QLG29901.1"/>
    </source>
</evidence>
<geneLocation type="plasmid" evidence="1 2">
    <name>unnamed2</name>
</geneLocation>
<dbReference type="AlphaFoldDB" id="A0A7D5K3U3"/>
<sequence length="47" mass="5135">MAMPVVTGGEHESDDAVTVGNNLASAFDDELVVLHVLRQEYYDALLE</sequence>
<dbReference type="KEGG" id="halg:HUG10_20035"/>
<evidence type="ECO:0008006" key="3">
    <source>
        <dbReference type="Google" id="ProtNLM"/>
    </source>
</evidence>
<keyword evidence="2" id="KW-1185">Reference proteome</keyword>
<keyword evidence="1" id="KW-0614">Plasmid</keyword>
<dbReference type="GeneID" id="56031174"/>
<gene>
    <name evidence="1" type="ORF">HUG10_20035</name>
</gene>
<name>A0A7D5K3U3_9EURY</name>
<reference evidence="1 2" key="1">
    <citation type="submission" date="2020-07" db="EMBL/GenBank/DDBJ databases">
        <title>Gai3-2, isolated from salt lake.</title>
        <authorList>
            <person name="Cui H."/>
            <person name="Shi X."/>
        </authorList>
    </citation>
    <scope>NUCLEOTIDE SEQUENCE [LARGE SCALE GENOMIC DNA]</scope>
    <source>
        <strain evidence="1 2">Gai3-2</strain>
        <plasmid evidence="1 2">unnamed2</plasmid>
    </source>
</reference>
<evidence type="ECO:0000313" key="2">
    <source>
        <dbReference type="Proteomes" id="UP000509750"/>
    </source>
</evidence>
<dbReference type="EMBL" id="CP058531">
    <property type="protein sequence ID" value="QLG29901.1"/>
    <property type="molecule type" value="Genomic_DNA"/>
</dbReference>
<accession>A0A7D5K3U3</accession>
<dbReference type="Proteomes" id="UP000509750">
    <property type="component" value="Plasmid unnamed2"/>
</dbReference>